<keyword evidence="1" id="KW-0812">Transmembrane</keyword>
<reference evidence="2" key="1">
    <citation type="journal article" date="2011" name="PLoS Biol.">
        <title>Gene gain and loss during evolution of obligate parasitism in the white rust pathogen of Arabidopsis thaliana.</title>
        <authorList>
            <person name="Kemen E."/>
            <person name="Gardiner A."/>
            <person name="Schultz-Larsen T."/>
            <person name="Kemen A.C."/>
            <person name="Balmuth A.L."/>
            <person name="Robert-Seilaniantz A."/>
            <person name="Bailey K."/>
            <person name="Holub E."/>
            <person name="Studholme D.J."/>
            <person name="Maclean D."/>
            <person name="Jones J.D."/>
        </authorList>
    </citation>
    <scope>NUCLEOTIDE SEQUENCE</scope>
</reference>
<dbReference type="AlphaFoldDB" id="F0W0D0"/>
<protein>
    <submittedName>
        <fullName evidence="2">AlNc14C4G573 protein</fullName>
    </submittedName>
</protein>
<accession>F0W0D0</accession>
<gene>
    <name evidence="2" type="primary">AlNc14C4G573</name>
    <name evidence="2" type="ORF">ALNC14_006450</name>
</gene>
<dbReference type="HOGENOM" id="CLU_2337885_0_0_1"/>
<reference evidence="2" key="2">
    <citation type="submission" date="2011-02" db="EMBL/GenBank/DDBJ databases">
        <authorList>
            <person name="MacLean D."/>
        </authorList>
    </citation>
    <scope>NUCLEOTIDE SEQUENCE</scope>
</reference>
<keyword evidence="1" id="KW-0472">Membrane</keyword>
<sequence>MLTHEIRNKYQLKTLFVFPPYCRSHTAGKLFLLIGALKESQRCRKRDCNMALRYLTQSSNALIASTFLGFVVCPYAVTGVLNYDILLLDFLFFTHPNR</sequence>
<feature type="transmembrane region" description="Helical" evidence="1">
    <location>
        <begin position="61"/>
        <end position="83"/>
    </location>
</feature>
<evidence type="ECO:0000256" key="1">
    <source>
        <dbReference type="SAM" id="Phobius"/>
    </source>
</evidence>
<evidence type="ECO:0000313" key="2">
    <source>
        <dbReference type="EMBL" id="CCA14502.1"/>
    </source>
</evidence>
<proteinExistence type="predicted"/>
<organism evidence="2">
    <name type="scientific">Albugo laibachii Nc14</name>
    <dbReference type="NCBI Taxonomy" id="890382"/>
    <lineage>
        <taxon>Eukaryota</taxon>
        <taxon>Sar</taxon>
        <taxon>Stramenopiles</taxon>
        <taxon>Oomycota</taxon>
        <taxon>Peronosporomycetes</taxon>
        <taxon>Albuginales</taxon>
        <taxon>Albuginaceae</taxon>
        <taxon>Albugo</taxon>
    </lineage>
</organism>
<dbReference type="EMBL" id="FR824049">
    <property type="protein sequence ID" value="CCA14502.1"/>
    <property type="molecule type" value="Genomic_DNA"/>
</dbReference>
<name>F0W0D0_9STRA</name>
<keyword evidence="1" id="KW-1133">Transmembrane helix</keyword>